<dbReference type="Proteomes" id="UP000515258">
    <property type="component" value="Segment"/>
</dbReference>
<feature type="compositionally biased region" description="Basic and acidic residues" evidence="1">
    <location>
        <begin position="134"/>
        <end position="143"/>
    </location>
</feature>
<reference evidence="2 3" key="1">
    <citation type="submission" date="2020-07" db="EMBL/GenBank/DDBJ databases">
        <title>Ralstonia phages.</title>
        <authorList>
            <person name="Trotereau A."/>
            <person name="Boyer C."/>
            <person name="Torres-Barcelo C."/>
        </authorList>
    </citation>
    <scope>NUCLEOTIDE SEQUENCE [LARGE SCALE GENOMIC DNA]</scope>
</reference>
<proteinExistence type="predicted"/>
<name>A0A7G5B7V8_9CAUD</name>
<evidence type="ECO:0000313" key="3">
    <source>
        <dbReference type="Proteomes" id="UP000515258"/>
    </source>
</evidence>
<feature type="compositionally biased region" description="Basic and acidic residues" evidence="1">
    <location>
        <begin position="94"/>
        <end position="110"/>
    </location>
</feature>
<sequence>MAGEWIKMRADLHDDPAVFRLSTLLKIDKFSVIGRLHTFWSWVDRHSVDGRVDGAASTYVDEVVRQEGFADALAVVGWLVVDETGIAVPNFYRHNGDSAKSRAQKSDRQARWRKKKDVSVDIDVDGDASTQATTREEKRREEVNNPPNPPSPDGDEGAETEIEKTSKRERKPRTALKTFLAACRANGVKPVTTYAPLMEYVEGVGLPADFLELAWDVFCHEHLDGGTNAARLQANWQQHFANYVTKGYYRLWVCKPDGTFELTSAGQQARRFHKQEAA</sequence>
<evidence type="ECO:0000313" key="2">
    <source>
        <dbReference type="EMBL" id="QMV32381.1"/>
    </source>
</evidence>
<protein>
    <submittedName>
        <fullName evidence="2">Uncharacterized protein</fullName>
    </submittedName>
</protein>
<feature type="region of interest" description="Disordered" evidence="1">
    <location>
        <begin position="91"/>
        <end position="172"/>
    </location>
</feature>
<dbReference type="EMBL" id="MT740726">
    <property type="protein sequence ID" value="QMV32381.1"/>
    <property type="molecule type" value="Genomic_DNA"/>
</dbReference>
<gene>
    <name evidence="2" type="ORF">U2_00006</name>
</gene>
<organism evidence="2 3">
    <name type="scientific">Ralstonia phage Albius</name>
    <dbReference type="NCBI Taxonomy" id="2759712"/>
    <lineage>
        <taxon>Viruses</taxon>
        <taxon>Duplodnaviria</taxon>
        <taxon>Heunggongvirae</taxon>
        <taxon>Uroviricota</taxon>
        <taxon>Caudoviricetes</taxon>
        <taxon>Rahariannevirus</taxon>
        <taxon>Rahariannevirus raharianne</taxon>
    </lineage>
</organism>
<evidence type="ECO:0000256" key="1">
    <source>
        <dbReference type="SAM" id="MobiDB-lite"/>
    </source>
</evidence>
<accession>A0A7G5B7V8</accession>